<dbReference type="InterPro" id="IPR014845">
    <property type="entry name" value="GYD/TTHA1554"/>
</dbReference>
<dbReference type="Proteomes" id="UP000181951">
    <property type="component" value="Unassembled WGS sequence"/>
</dbReference>
<organism evidence="1 2">
    <name type="scientific">Actinacidiphila rubida</name>
    <dbReference type="NCBI Taxonomy" id="310780"/>
    <lineage>
        <taxon>Bacteria</taxon>
        <taxon>Bacillati</taxon>
        <taxon>Actinomycetota</taxon>
        <taxon>Actinomycetes</taxon>
        <taxon>Kitasatosporales</taxon>
        <taxon>Streptomycetaceae</taxon>
        <taxon>Actinacidiphila</taxon>
    </lineage>
</organism>
<name>A0A1H8PQC4_9ACTN</name>
<accession>A0A1H8PQC4</accession>
<dbReference type="Pfam" id="PF08734">
    <property type="entry name" value="GYD"/>
    <property type="match status" value="1"/>
</dbReference>
<evidence type="ECO:0000313" key="1">
    <source>
        <dbReference type="EMBL" id="SEO44239.1"/>
    </source>
</evidence>
<proteinExistence type="predicted"/>
<reference evidence="1 2" key="1">
    <citation type="submission" date="2016-10" db="EMBL/GenBank/DDBJ databases">
        <authorList>
            <person name="de Groot N.N."/>
        </authorList>
    </citation>
    <scope>NUCLEOTIDE SEQUENCE [LARGE SCALE GENOMIC DNA]</scope>
    <source>
        <strain evidence="1 2">CGMCC 4.2026</strain>
    </source>
</reference>
<evidence type="ECO:0000313" key="2">
    <source>
        <dbReference type="Proteomes" id="UP000181951"/>
    </source>
</evidence>
<keyword evidence="2" id="KW-1185">Reference proteome</keyword>
<dbReference type="AlphaFoldDB" id="A0A1H8PQC4"/>
<dbReference type="EMBL" id="FODD01000026">
    <property type="protein sequence ID" value="SEO44239.1"/>
    <property type="molecule type" value="Genomic_DNA"/>
</dbReference>
<dbReference type="RefSeq" id="WP_069464071.1">
    <property type="nucleotide sequence ID" value="NZ_FODD01000026.1"/>
</dbReference>
<gene>
    <name evidence="1" type="ORF">SAMN05216267_1026107</name>
</gene>
<dbReference type="OrthoDB" id="9796147at2"/>
<sequence>MAKYLIQASYTAEGAKGLLKEGGTGRRRAVDEAVAALGGTVEAVYFMYGDDDLITIVDFPDTTSMAAVSMRVKASGALRTRATPLLTVEEIDEATRKQVTFRPPQA</sequence>
<dbReference type="STRING" id="310780.SAMN05216267_1026107"/>
<protein>
    <submittedName>
        <fullName evidence="1">Uncharacterized protein, contains GYD domain</fullName>
    </submittedName>
</protein>